<keyword evidence="1" id="KW-0732">Signal</keyword>
<sequence length="152" mass="14498">METKNKRRLGAVAGGIALACVAGVALAAWLSSGAGTAEGSSTQAVNSTITPATGAAGLYPGATTTATVTVNNPNAYPVIVASISPGSSNATTGNCPAGTVTTAGLTNPSGTIAPGATGTYTLTAKMIGNPDNACQNQSFVLPLTASLASAAG</sequence>
<dbReference type="AlphaFoldDB" id="A0A4R6V1S8"/>
<organism evidence="2 3">
    <name type="scientific">Actinomycetospora succinea</name>
    <dbReference type="NCBI Taxonomy" id="663603"/>
    <lineage>
        <taxon>Bacteria</taxon>
        <taxon>Bacillati</taxon>
        <taxon>Actinomycetota</taxon>
        <taxon>Actinomycetes</taxon>
        <taxon>Pseudonocardiales</taxon>
        <taxon>Pseudonocardiaceae</taxon>
        <taxon>Actinomycetospora</taxon>
    </lineage>
</organism>
<feature type="chain" id="PRO_5020224768" description="Ig-like domain-containing protein" evidence="1">
    <location>
        <begin position="28"/>
        <end position="152"/>
    </location>
</feature>
<name>A0A4R6V1S8_9PSEU</name>
<accession>A0A4R6V1S8</accession>
<evidence type="ECO:0008006" key="4">
    <source>
        <dbReference type="Google" id="ProtNLM"/>
    </source>
</evidence>
<gene>
    <name evidence="2" type="ORF">EV188_10685</name>
</gene>
<keyword evidence="3" id="KW-1185">Reference proteome</keyword>
<protein>
    <recommendedName>
        <fullName evidence="4">Ig-like domain-containing protein</fullName>
    </recommendedName>
</protein>
<dbReference type="Proteomes" id="UP000295705">
    <property type="component" value="Unassembled WGS sequence"/>
</dbReference>
<proteinExistence type="predicted"/>
<dbReference type="PROSITE" id="PS51257">
    <property type="entry name" value="PROKAR_LIPOPROTEIN"/>
    <property type="match status" value="1"/>
</dbReference>
<dbReference type="RefSeq" id="WP_243741869.1">
    <property type="nucleotide sequence ID" value="NZ_BAABHR010000066.1"/>
</dbReference>
<reference evidence="2 3" key="1">
    <citation type="submission" date="2019-03" db="EMBL/GenBank/DDBJ databases">
        <title>Genomic Encyclopedia of Type Strains, Phase IV (KMG-IV): sequencing the most valuable type-strain genomes for metagenomic binning, comparative biology and taxonomic classification.</title>
        <authorList>
            <person name="Goeker M."/>
        </authorList>
    </citation>
    <scope>NUCLEOTIDE SEQUENCE [LARGE SCALE GENOMIC DNA]</scope>
    <source>
        <strain evidence="2 3">DSM 45775</strain>
    </source>
</reference>
<comment type="caution">
    <text evidence="2">The sequence shown here is derived from an EMBL/GenBank/DDBJ whole genome shotgun (WGS) entry which is preliminary data.</text>
</comment>
<evidence type="ECO:0000256" key="1">
    <source>
        <dbReference type="SAM" id="SignalP"/>
    </source>
</evidence>
<evidence type="ECO:0000313" key="2">
    <source>
        <dbReference type="EMBL" id="TDQ53940.1"/>
    </source>
</evidence>
<feature type="signal peptide" evidence="1">
    <location>
        <begin position="1"/>
        <end position="27"/>
    </location>
</feature>
<dbReference type="EMBL" id="SNYO01000006">
    <property type="protein sequence ID" value="TDQ53940.1"/>
    <property type="molecule type" value="Genomic_DNA"/>
</dbReference>
<evidence type="ECO:0000313" key="3">
    <source>
        <dbReference type="Proteomes" id="UP000295705"/>
    </source>
</evidence>